<evidence type="ECO:0000313" key="2">
    <source>
        <dbReference type="EMBL" id="PHQ31576.1"/>
    </source>
</evidence>
<dbReference type="OrthoDB" id="10003811at2"/>
<evidence type="ECO:0000256" key="1">
    <source>
        <dbReference type="SAM" id="Phobius"/>
    </source>
</evidence>
<dbReference type="AlphaFoldDB" id="A0A2G1VXS2"/>
<dbReference type="Proteomes" id="UP000225740">
    <property type="component" value="Unassembled WGS sequence"/>
</dbReference>
<dbReference type="GeneID" id="90612115"/>
<sequence length="103" mass="11135">MDDHRVSREGEVRDDDSFPHPVSWAKAITIGCVMFVYLVVGVFCVVNLAMTWGDPKGGASGNLPPVLTTAERIGSSVPAFVTMAAMFATIDRQSALELHQLLD</sequence>
<comment type="caution">
    <text evidence="2">The sequence shown here is derived from an EMBL/GenBank/DDBJ whole genome shotgun (WGS) entry which is preliminary data.</text>
</comment>
<proteinExistence type="predicted"/>
<organism evidence="2 3">
    <name type="scientific">Rhodopirellula bahusiensis</name>
    <dbReference type="NCBI Taxonomy" id="2014065"/>
    <lineage>
        <taxon>Bacteria</taxon>
        <taxon>Pseudomonadati</taxon>
        <taxon>Planctomycetota</taxon>
        <taxon>Planctomycetia</taxon>
        <taxon>Pirellulales</taxon>
        <taxon>Pirellulaceae</taxon>
        <taxon>Rhodopirellula</taxon>
    </lineage>
</organism>
<dbReference type="RefSeq" id="WP_099264293.1">
    <property type="nucleotide sequence ID" value="NZ_NIZW01000045.1"/>
</dbReference>
<reference evidence="2 3" key="1">
    <citation type="submission" date="2017-06" db="EMBL/GenBank/DDBJ databases">
        <title>Description of Rhodopirellula bahusiensis sp. nov.</title>
        <authorList>
            <person name="Kizina J."/>
            <person name="Harder J."/>
        </authorList>
    </citation>
    <scope>NUCLEOTIDE SEQUENCE [LARGE SCALE GENOMIC DNA]</scope>
    <source>
        <strain evidence="2 3">SWK21</strain>
    </source>
</reference>
<gene>
    <name evidence="2" type="ORF">CEE69_30300</name>
</gene>
<keyword evidence="1" id="KW-0472">Membrane</keyword>
<keyword evidence="1" id="KW-0812">Transmembrane</keyword>
<protein>
    <submittedName>
        <fullName evidence="2">Uncharacterized protein</fullName>
    </submittedName>
</protein>
<accession>A0A2G1VXS2</accession>
<name>A0A2G1VXS2_9BACT</name>
<feature type="transmembrane region" description="Helical" evidence="1">
    <location>
        <begin position="27"/>
        <end position="53"/>
    </location>
</feature>
<keyword evidence="3" id="KW-1185">Reference proteome</keyword>
<evidence type="ECO:0000313" key="3">
    <source>
        <dbReference type="Proteomes" id="UP000225740"/>
    </source>
</evidence>
<dbReference type="EMBL" id="NIZW01000045">
    <property type="protein sequence ID" value="PHQ31576.1"/>
    <property type="molecule type" value="Genomic_DNA"/>
</dbReference>
<keyword evidence="1" id="KW-1133">Transmembrane helix</keyword>